<keyword evidence="3" id="KW-1185">Reference proteome</keyword>
<dbReference type="CDD" id="cd00882">
    <property type="entry name" value="Ras_like_GTPase"/>
    <property type="match status" value="1"/>
</dbReference>
<accession>S7RE30</accession>
<proteinExistence type="predicted"/>
<dbReference type="InterPro" id="IPR006073">
    <property type="entry name" value="GTP-bd"/>
</dbReference>
<dbReference type="Proteomes" id="UP000030669">
    <property type="component" value="Unassembled WGS sequence"/>
</dbReference>
<dbReference type="RefSeq" id="XP_007870839.1">
    <property type="nucleotide sequence ID" value="XM_007872648.1"/>
</dbReference>
<dbReference type="Pfam" id="PF01926">
    <property type="entry name" value="MMR_HSR1"/>
    <property type="match status" value="1"/>
</dbReference>
<evidence type="ECO:0000313" key="3">
    <source>
        <dbReference type="Proteomes" id="UP000030669"/>
    </source>
</evidence>
<dbReference type="InterPro" id="IPR027417">
    <property type="entry name" value="P-loop_NTPase"/>
</dbReference>
<dbReference type="Gene3D" id="3.40.50.300">
    <property type="entry name" value="P-loop containing nucleotide triphosphate hydrolases"/>
    <property type="match status" value="1"/>
</dbReference>
<evidence type="ECO:0000313" key="2">
    <source>
        <dbReference type="EMBL" id="EPQ50714.1"/>
    </source>
</evidence>
<protein>
    <recommendedName>
        <fullName evidence="1">G domain-containing protein</fullName>
    </recommendedName>
</protein>
<gene>
    <name evidence="2" type="ORF">GLOTRDRAFT_50300</name>
</gene>
<dbReference type="OMA" id="KTCCEIC"/>
<name>S7RE30_GLOTA</name>
<dbReference type="PANTHER" id="PTHR32046:SF12">
    <property type="entry name" value="AIG1-TYPE G DOMAIN-CONTAINING PROTEIN"/>
    <property type="match status" value="1"/>
</dbReference>
<organism evidence="2 3">
    <name type="scientific">Gloeophyllum trabeum (strain ATCC 11539 / FP-39264 / Madison 617)</name>
    <name type="common">Brown rot fungus</name>
    <dbReference type="NCBI Taxonomy" id="670483"/>
    <lineage>
        <taxon>Eukaryota</taxon>
        <taxon>Fungi</taxon>
        <taxon>Dikarya</taxon>
        <taxon>Basidiomycota</taxon>
        <taxon>Agaricomycotina</taxon>
        <taxon>Agaricomycetes</taxon>
        <taxon>Gloeophyllales</taxon>
        <taxon>Gloeophyllaceae</taxon>
        <taxon>Gloeophyllum</taxon>
    </lineage>
</organism>
<dbReference type="GO" id="GO:0005525">
    <property type="term" value="F:GTP binding"/>
    <property type="evidence" value="ECO:0007669"/>
    <property type="project" value="InterPro"/>
</dbReference>
<feature type="domain" description="G" evidence="1">
    <location>
        <begin position="12"/>
        <end position="120"/>
    </location>
</feature>
<evidence type="ECO:0000259" key="1">
    <source>
        <dbReference type="Pfam" id="PF01926"/>
    </source>
</evidence>
<dbReference type="GeneID" id="19306725"/>
<dbReference type="EMBL" id="KB469314">
    <property type="protein sequence ID" value="EPQ50714.1"/>
    <property type="molecule type" value="Genomic_DNA"/>
</dbReference>
<dbReference type="SUPFAM" id="SSF52540">
    <property type="entry name" value="P-loop containing nucleoside triphosphate hydrolases"/>
    <property type="match status" value="1"/>
</dbReference>
<dbReference type="PANTHER" id="PTHR32046">
    <property type="entry name" value="G DOMAIN-CONTAINING PROTEIN"/>
    <property type="match status" value="1"/>
</dbReference>
<sequence length="512" mass="56795">MTFYPWQKRELTIALIGETGTGKTAFLDLLSNVCAGVQLKAFGTVHQTANEAGGKQSGSQTNKPLMYTITAANDTVIHILDTPGLADTRGIDKDSDHREAIANFIRDHTETIDAVIILANGTLPRLGVSTDYALSAISGLFPYTLFDNIGFVFTNVNDPLNFNFDSTSLPAVLQGCRQFLIDNPLARWLKYQAKRVQGPRQRLEKMRRDVEEGYVESLETLNDVFQWLDSRSVQPTKTINDLQEISTEIEAAIANVIASISQTEELRSALIKLQDDMRQQVEVPATGVRLYSAIVSRTYFEHEATNVHNTLCAATGCYSNCHLSCNVTFTLDTDRLGKQCMAFQQPGGRQDPSHCHVCGHSSDLHQHIYAKWVKKTKKVEEVNELAKALYDGAKTEAEKIEAVRATVEAKIAECEEALKGSEGKLGYLCDSYNSLALSGSFTGHVAGTIKLLQLRLEAMKDEGISQDAQNRMAERIRTLQNKYQIIQDAERKRRGVRRVGTTDSPSRSLRGV</sequence>
<dbReference type="eggNOG" id="ENOG502S5W8">
    <property type="taxonomic scope" value="Eukaryota"/>
</dbReference>
<dbReference type="HOGENOM" id="CLU_020040_1_0_1"/>
<dbReference type="OrthoDB" id="2611327at2759"/>
<dbReference type="KEGG" id="gtr:GLOTRDRAFT_50300"/>
<dbReference type="AlphaFoldDB" id="S7RE30"/>
<reference evidence="2 3" key="1">
    <citation type="journal article" date="2012" name="Science">
        <title>The Paleozoic origin of enzymatic lignin decomposition reconstructed from 31 fungal genomes.</title>
        <authorList>
            <person name="Floudas D."/>
            <person name="Binder M."/>
            <person name="Riley R."/>
            <person name="Barry K."/>
            <person name="Blanchette R.A."/>
            <person name="Henrissat B."/>
            <person name="Martinez A.T."/>
            <person name="Otillar R."/>
            <person name="Spatafora J.W."/>
            <person name="Yadav J.S."/>
            <person name="Aerts A."/>
            <person name="Benoit I."/>
            <person name="Boyd A."/>
            <person name="Carlson A."/>
            <person name="Copeland A."/>
            <person name="Coutinho P.M."/>
            <person name="de Vries R.P."/>
            <person name="Ferreira P."/>
            <person name="Findley K."/>
            <person name="Foster B."/>
            <person name="Gaskell J."/>
            <person name="Glotzer D."/>
            <person name="Gorecki P."/>
            <person name="Heitman J."/>
            <person name="Hesse C."/>
            <person name="Hori C."/>
            <person name="Igarashi K."/>
            <person name="Jurgens J.A."/>
            <person name="Kallen N."/>
            <person name="Kersten P."/>
            <person name="Kohler A."/>
            <person name="Kuees U."/>
            <person name="Kumar T.K.A."/>
            <person name="Kuo A."/>
            <person name="LaButti K."/>
            <person name="Larrondo L.F."/>
            <person name="Lindquist E."/>
            <person name="Ling A."/>
            <person name="Lombard V."/>
            <person name="Lucas S."/>
            <person name="Lundell T."/>
            <person name="Martin R."/>
            <person name="McLaughlin D.J."/>
            <person name="Morgenstern I."/>
            <person name="Morin E."/>
            <person name="Murat C."/>
            <person name="Nagy L.G."/>
            <person name="Nolan M."/>
            <person name="Ohm R.A."/>
            <person name="Patyshakuliyeva A."/>
            <person name="Rokas A."/>
            <person name="Ruiz-Duenas F.J."/>
            <person name="Sabat G."/>
            <person name="Salamov A."/>
            <person name="Samejima M."/>
            <person name="Schmutz J."/>
            <person name="Slot J.C."/>
            <person name="St John F."/>
            <person name="Stenlid J."/>
            <person name="Sun H."/>
            <person name="Sun S."/>
            <person name="Syed K."/>
            <person name="Tsang A."/>
            <person name="Wiebenga A."/>
            <person name="Young D."/>
            <person name="Pisabarro A."/>
            <person name="Eastwood D.C."/>
            <person name="Martin F."/>
            <person name="Cullen D."/>
            <person name="Grigoriev I.V."/>
            <person name="Hibbett D.S."/>
        </authorList>
    </citation>
    <scope>NUCLEOTIDE SEQUENCE [LARGE SCALE GENOMIC DNA]</scope>
    <source>
        <strain evidence="2 3">ATCC 11539</strain>
    </source>
</reference>